<dbReference type="KEGG" id="pbb:AKN87_02525"/>
<evidence type="ECO:0000256" key="1">
    <source>
        <dbReference type="PIRSR" id="PIRSR006487-1"/>
    </source>
</evidence>
<evidence type="ECO:0000313" key="3">
    <source>
        <dbReference type="Proteomes" id="UP000063953"/>
    </source>
</evidence>
<proteinExistence type="predicted"/>
<dbReference type="GO" id="GO:0016226">
    <property type="term" value="P:iron-sulfur cluster assembly"/>
    <property type="evidence" value="ECO:0007669"/>
    <property type="project" value="TreeGrafter"/>
</dbReference>
<dbReference type="NCBIfam" id="TIGR03317">
    <property type="entry name" value="ygfZ_signature"/>
    <property type="match status" value="1"/>
</dbReference>
<dbReference type="SUPFAM" id="SSF103025">
    <property type="entry name" value="Folate-binding domain"/>
    <property type="match status" value="1"/>
</dbReference>
<dbReference type="PATRIC" id="fig|1697052.3.peg.486"/>
<dbReference type="InterPro" id="IPR029043">
    <property type="entry name" value="GcvT/YgfZ_C"/>
</dbReference>
<dbReference type="RefSeq" id="WP_053099509.1">
    <property type="nucleotide sequence ID" value="NZ_CP012358.1"/>
</dbReference>
<dbReference type="STRING" id="1697053.AKN87_02525"/>
<keyword evidence="2" id="KW-0489">Methyltransferase</keyword>
<dbReference type="SUPFAM" id="SSF101790">
    <property type="entry name" value="Aminomethyltransferase beta-barrel domain"/>
    <property type="match status" value="1"/>
</dbReference>
<dbReference type="PANTHER" id="PTHR22602">
    <property type="entry name" value="TRANSFERASE CAF17, MITOCHONDRIAL-RELATED"/>
    <property type="match status" value="1"/>
</dbReference>
<organism evidence="2 3">
    <name type="scientific">Thiopseudomonas alkaliphila</name>
    <dbReference type="NCBI Taxonomy" id="1697053"/>
    <lineage>
        <taxon>Bacteria</taxon>
        <taxon>Pseudomonadati</taxon>
        <taxon>Pseudomonadota</taxon>
        <taxon>Gammaproteobacteria</taxon>
        <taxon>Pseudomonadales</taxon>
        <taxon>Pseudomonadaceae</taxon>
        <taxon>Thiopseudomonas</taxon>
    </lineage>
</organism>
<accession>A0A0K1XBP7</accession>
<gene>
    <name evidence="2" type="ORF">AKN88_00630</name>
</gene>
<evidence type="ECO:0000313" key="2">
    <source>
        <dbReference type="EMBL" id="AKX58608.1"/>
    </source>
</evidence>
<feature type="binding site" evidence="1">
    <location>
        <position position="144"/>
    </location>
    <ligand>
        <name>substrate</name>
    </ligand>
</feature>
<dbReference type="Gene3D" id="3.30.70.1400">
    <property type="entry name" value="Aminomethyltransferase beta-barrel domains"/>
    <property type="match status" value="1"/>
</dbReference>
<keyword evidence="2" id="KW-0808">Transferase</keyword>
<dbReference type="Gene3D" id="2.40.30.160">
    <property type="match status" value="1"/>
</dbReference>
<keyword evidence="3" id="KW-1185">Reference proteome</keyword>
<dbReference type="InterPro" id="IPR017703">
    <property type="entry name" value="YgfZ/GCV_T_CS"/>
</dbReference>
<dbReference type="EMBL" id="CP012365">
    <property type="protein sequence ID" value="AKX58608.1"/>
    <property type="molecule type" value="Genomic_DNA"/>
</dbReference>
<dbReference type="OrthoDB" id="9796287at2"/>
<dbReference type="Proteomes" id="UP000063953">
    <property type="component" value="Chromosome"/>
</dbReference>
<reference evidence="2 3" key="1">
    <citation type="journal article" date="2015" name="Genome Announc.">
        <title>Genome Sequences of Oblitimonas alkaliphila gen. nov. sp. nov. (Proposed), a Novel Bacterium of the Pseudomonadaceae Family.</title>
        <authorList>
            <person name="Lauer A.C."/>
            <person name="Nicholson A.C."/>
            <person name="Humrighouse B.W."/>
            <person name="Emery B."/>
            <person name="Drobish A."/>
            <person name="Juieng P."/>
            <person name="Loparev V."/>
            <person name="McQuiston J.R."/>
        </authorList>
    </citation>
    <scope>NUCLEOTIDE SEQUENCE [LARGE SCALE GENOMIC DNA]</scope>
    <source>
        <strain evidence="2 3">E5571</strain>
    </source>
</reference>
<sequence length="315" mass="34404">MSQAYFTLLSEQGVLSVKGSDAKKFLQGQITCNLDYVHDNRSSLGARCNPKGRMISNFRVLQVAEGYLLAMDHSLVDLQIEELKKYALFSKSSLSNVSAEWARFGLVDAEAILQALGLELPYESNSVVHLNHLTAVRVSPSLIELWCPADEASCLTKRLISHGATESDTNIWHLGLISAGIAYITEATSDSFIPQIFNLPALDAVSFRKGCYSGQEIVARMQYLGKLKRHLFRFALNSEDLPAAGTQVFSVDKNNAIGEVIIAALNPAESVVELLAVALEESALQGSVRLGAIDGPELLLLPLPYANNPEEEIKR</sequence>
<dbReference type="InterPro" id="IPR045179">
    <property type="entry name" value="YgfZ/GcvT"/>
</dbReference>
<dbReference type="GO" id="GO:0008168">
    <property type="term" value="F:methyltransferase activity"/>
    <property type="evidence" value="ECO:0007669"/>
    <property type="project" value="UniProtKB-KW"/>
</dbReference>
<name>A0A0K1XBP7_9GAMM</name>
<dbReference type="GeneID" id="93983143"/>
<dbReference type="PIRSF" id="PIRSF006487">
    <property type="entry name" value="GcvT"/>
    <property type="match status" value="1"/>
</dbReference>
<protein>
    <submittedName>
        <fullName evidence="2">Aminomethyltransferase</fullName>
    </submittedName>
</protein>
<dbReference type="GO" id="GO:0032259">
    <property type="term" value="P:methylation"/>
    <property type="evidence" value="ECO:0007669"/>
    <property type="project" value="UniProtKB-KW"/>
</dbReference>
<dbReference type="Gene3D" id="3.30.70.1630">
    <property type="match status" value="1"/>
</dbReference>
<dbReference type="PANTHER" id="PTHR22602:SF0">
    <property type="entry name" value="TRANSFERASE CAF17, MITOCHONDRIAL-RELATED"/>
    <property type="match status" value="1"/>
</dbReference>
<dbReference type="AlphaFoldDB" id="A0A0K1XBP7"/>